<evidence type="ECO:0000313" key="2">
    <source>
        <dbReference type="Proteomes" id="UP000799755"/>
    </source>
</evidence>
<evidence type="ECO:0000313" key="1">
    <source>
        <dbReference type="EMBL" id="KAF2469354.1"/>
    </source>
</evidence>
<comment type="caution">
    <text evidence="1">The sequence shown here is derived from an EMBL/GenBank/DDBJ whole genome shotgun (WGS) entry which is preliminary data.</text>
</comment>
<dbReference type="EMBL" id="MU003512">
    <property type="protein sequence ID" value="KAF2469354.1"/>
    <property type="molecule type" value="Genomic_DNA"/>
</dbReference>
<reference evidence="1" key="1">
    <citation type="journal article" date="2020" name="Stud. Mycol.">
        <title>101 Dothideomycetes genomes: a test case for predicting lifestyles and emergence of pathogens.</title>
        <authorList>
            <person name="Haridas S."/>
            <person name="Albert R."/>
            <person name="Binder M."/>
            <person name="Bloem J."/>
            <person name="Labutti K."/>
            <person name="Salamov A."/>
            <person name="Andreopoulos B."/>
            <person name="Baker S."/>
            <person name="Barry K."/>
            <person name="Bills G."/>
            <person name="Bluhm B."/>
            <person name="Cannon C."/>
            <person name="Castanera R."/>
            <person name="Culley D."/>
            <person name="Daum C."/>
            <person name="Ezra D."/>
            <person name="Gonzalez J."/>
            <person name="Henrissat B."/>
            <person name="Kuo A."/>
            <person name="Liang C."/>
            <person name="Lipzen A."/>
            <person name="Lutzoni F."/>
            <person name="Magnuson J."/>
            <person name="Mondo S."/>
            <person name="Nolan M."/>
            <person name="Ohm R."/>
            <person name="Pangilinan J."/>
            <person name="Park H.-J."/>
            <person name="Ramirez L."/>
            <person name="Alfaro M."/>
            <person name="Sun H."/>
            <person name="Tritt A."/>
            <person name="Yoshinaga Y."/>
            <person name="Zwiers L.-H."/>
            <person name="Turgeon B."/>
            <person name="Goodwin S."/>
            <person name="Spatafora J."/>
            <person name="Crous P."/>
            <person name="Grigoriev I."/>
        </authorList>
    </citation>
    <scope>NUCLEOTIDE SEQUENCE</scope>
    <source>
        <strain evidence="1">ATCC 200398</strain>
    </source>
</reference>
<accession>A0ACB6QQQ9</accession>
<dbReference type="Proteomes" id="UP000799755">
    <property type="component" value="Unassembled WGS sequence"/>
</dbReference>
<name>A0ACB6QQQ9_9PLEO</name>
<keyword evidence="2" id="KW-1185">Reference proteome</keyword>
<sequence length="351" mass="39670">MARVTSRAHWKDHAHYDSVVPTSRGDQLHPDQKKENCVGTPTFSQSLFRVLYPAGSRQAPWRIGDLLSTHLRVVITPDHGNNLINFFQLIPIRQSNLALLLTWHDSRSPDEIMRLLFTVPDSPRDFVVFSATSSEVFRTPTENSIRIGKRFSPCQGETDQNNFLITSQGRGHQNGGSELEMEPGDGEFSSFRQRAIEFGINSDPDSLSHCFFAPSESVYRPKATSYLTDFLTLQFFHLLSLFPPPNMAFTRSPHSVSHLSGWLLDGNVFYSGEGRRPHPALISQHIHPFPIRKFGPKSLAAWLLRLQPSLQPHQLKDAATREITEPDFWLARYIVDLSGCCDMPVCHPNPA</sequence>
<organism evidence="1 2">
    <name type="scientific">Lindgomyces ingoldianus</name>
    <dbReference type="NCBI Taxonomy" id="673940"/>
    <lineage>
        <taxon>Eukaryota</taxon>
        <taxon>Fungi</taxon>
        <taxon>Dikarya</taxon>
        <taxon>Ascomycota</taxon>
        <taxon>Pezizomycotina</taxon>
        <taxon>Dothideomycetes</taxon>
        <taxon>Pleosporomycetidae</taxon>
        <taxon>Pleosporales</taxon>
        <taxon>Lindgomycetaceae</taxon>
        <taxon>Lindgomyces</taxon>
    </lineage>
</organism>
<protein>
    <submittedName>
        <fullName evidence="1">Uncharacterized protein</fullName>
    </submittedName>
</protein>
<proteinExistence type="predicted"/>
<gene>
    <name evidence="1" type="ORF">BDR25DRAFT_394363</name>
</gene>